<dbReference type="SUPFAM" id="SSF53756">
    <property type="entry name" value="UDP-Glycosyltransferase/glycogen phosphorylase"/>
    <property type="match status" value="1"/>
</dbReference>
<organism evidence="8">
    <name type="scientific">Arabidopsis lyrata subsp. lyrata</name>
    <name type="common">Lyre-leaved rock-cress</name>
    <dbReference type="NCBI Taxonomy" id="81972"/>
    <lineage>
        <taxon>Eukaryota</taxon>
        <taxon>Viridiplantae</taxon>
        <taxon>Streptophyta</taxon>
        <taxon>Embryophyta</taxon>
        <taxon>Tracheophyta</taxon>
        <taxon>Spermatophyta</taxon>
        <taxon>Magnoliopsida</taxon>
        <taxon>eudicotyledons</taxon>
        <taxon>Gunneridae</taxon>
        <taxon>Pentapetalae</taxon>
        <taxon>rosids</taxon>
        <taxon>malvids</taxon>
        <taxon>Brassicales</taxon>
        <taxon>Brassicaceae</taxon>
        <taxon>Camelineae</taxon>
        <taxon>Arabidopsis</taxon>
    </lineage>
</organism>
<keyword evidence="4 7" id="KW-0808">Transferase</keyword>
<feature type="repeat" description="PPR" evidence="6">
    <location>
        <begin position="668"/>
        <end position="702"/>
    </location>
</feature>
<feature type="repeat" description="PPR" evidence="6">
    <location>
        <begin position="597"/>
        <end position="631"/>
    </location>
</feature>
<feature type="repeat" description="PPR" evidence="6">
    <location>
        <begin position="808"/>
        <end position="842"/>
    </location>
</feature>
<sequence length="1164" mass="131776">MKEGSHVIVLPFPAQGHITPMSQFCKRLASKGLKLTLVLVSDNPSPPYKTEHDSIAVVPISNGFEEGEERSQDLDDYMERVEASIKNSLPKLIEDMKLSGNPPRALVYDSTMPWLLDVAHTYGLSGAVFFTQPWIVSAIYYHVFKGSFSVPSTKYGHSTLASLPSFPMLNANDLPSFLCESSSYPYILRTVIDQLSNIDRVDIVLCNTFDKLEEKLLKWVQSVWPVLNIGPTVPSMYLDKRLPEDKNYGFSLFGAKVAECMEWLNLKQPSSVVYVSFGSLVVLKEDQLIELAAGLKQSGHFFLWVVRGGEKNKLPENYIEEIGEKGLIVSWSPQLEVLTHKSIGCFLTHCGWNSTLEGLSLGVPMIGMPHWADQPTNAKFMEDVWKVGVRVKANGDGFVRRGEIVRRVGEVMEGEKVPKRIVSFVKMTVRKYDVVSTKIPKSIVVFNRTPCPSFSDFSTLTDTRPFPDYSPKKASVRDTEFVHQITNVIKLRRAEPLRRSLKPYECKFKTDHLIWVLMKIKCDYRLVLDFFDWARSRRDSNLESLCIVIHLAVASKDLKVAQSLISSFWERPKLNVTESFVQFFDLLVYTYKDWGSDPRVFDVFFQVLVEFGMLPEARKVFEKMLNYGLVLSVDSCNVYLARLSKDCNKTATAIIVFREFPEVGVCWNVASYNIVIHFVCQLGRINEAHHLLLLMELKGYTPDVISYSTVINGYCRFGELDKVWKLIEKMKQKGLKPNSYTYGSIIGLLCRICKLAEAEEAFSEMIGQGILPDTIVYTTLVDGFCKRGDIRAASKFFYEMHSRDITPDVLTYTAIISGFCQIGDMVEAGKLFHEMLCRGLEPDIITFTELMNGYCKAGHIKDAFRVHNHMIQAGCSPNVVTYTTLIDGLCKEGDLDSANELLHEMWKIGLQPNIFTYNSIVNGLCKSGNIEEAVKLVGEFEAAGLNADTVTYTTLMDAYCKSGEMDKAQEILTEMLGKGLQPTIVTFNVLMNGFCLHGMLEDGEKLLNWMLAKGIAPNATTFNCLVKQYCIRNNLKAATAIYKDMCSRGVEPDGKTYENLVKGHCNARNMKEAWFLFQEMKGKGFSVSVSTYSVLIKGFFKRKKFVEAREIFDQMRRDGLAADKEIFDFFSDTKYKGKRPDTIVDPIDEIIENYLVDEQLREAN</sequence>
<comment type="similarity">
    <text evidence="2">Belongs to the UDP-glycosyltransferase family.</text>
</comment>
<dbReference type="FunFam" id="1.25.40.10:FF:000558">
    <property type="entry name" value="Pentatricopeptide repeat-containing protein At5g39710"/>
    <property type="match status" value="2"/>
</dbReference>
<dbReference type="NCBIfam" id="TIGR00756">
    <property type="entry name" value="PPR"/>
    <property type="match status" value="13"/>
</dbReference>
<dbReference type="PANTHER" id="PTHR46128:SF211">
    <property type="entry name" value="PENTACOTRIPEPTIDE-REPEAT REGION OF PRORP DOMAIN-CONTAINING PROTEIN"/>
    <property type="match status" value="1"/>
</dbReference>
<feature type="repeat" description="PPR" evidence="6">
    <location>
        <begin position="948"/>
        <end position="982"/>
    </location>
</feature>
<proteinExistence type="inferred from homology"/>
<dbReference type="FunFam" id="3.40.50.2000:FF:000019">
    <property type="entry name" value="Glycosyltransferase"/>
    <property type="match status" value="1"/>
</dbReference>
<dbReference type="HOGENOM" id="CLU_274901_0_0_1"/>
<feature type="repeat" description="PPR" evidence="6">
    <location>
        <begin position="983"/>
        <end position="1017"/>
    </location>
</feature>
<dbReference type="Pfam" id="PF00201">
    <property type="entry name" value="UDPGT"/>
    <property type="match status" value="1"/>
</dbReference>
<keyword evidence="3" id="KW-0328">Glycosyltransferase</keyword>
<dbReference type="Gene3D" id="3.40.50.2000">
    <property type="entry name" value="Glycogen Phosphorylase B"/>
    <property type="match status" value="2"/>
</dbReference>
<feature type="repeat" description="PPR" evidence="6">
    <location>
        <begin position="1088"/>
        <end position="1122"/>
    </location>
</feature>
<dbReference type="EMBL" id="GL348713">
    <property type="protein sequence ID" value="EFH68566.1"/>
    <property type="molecule type" value="Genomic_DNA"/>
</dbReference>
<feature type="repeat" description="PPR" evidence="6">
    <location>
        <begin position="1053"/>
        <end position="1087"/>
    </location>
</feature>
<dbReference type="InterPro" id="IPR002213">
    <property type="entry name" value="UDP_glucos_trans"/>
</dbReference>
<evidence type="ECO:0000256" key="5">
    <source>
        <dbReference type="ARBA" id="ARBA00022737"/>
    </source>
</evidence>
<evidence type="ECO:0000256" key="2">
    <source>
        <dbReference type="ARBA" id="ARBA00009995"/>
    </source>
</evidence>
<evidence type="ECO:0000256" key="1">
    <source>
        <dbReference type="ARBA" id="ARBA00007626"/>
    </source>
</evidence>
<dbReference type="Pfam" id="PF12854">
    <property type="entry name" value="PPR_1"/>
    <property type="match status" value="1"/>
</dbReference>
<dbReference type="CDD" id="cd03784">
    <property type="entry name" value="GT1_Gtf-like"/>
    <property type="match status" value="1"/>
</dbReference>
<dbReference type="AlphaFoldDB" id="D7KF69"/>
<gene>
    <name evidence="7" type="ORF">ARALYDRAFT_470571</name>
</gene>
<dbReference type="eggNOG" id="KOG1192">
    <property type="taxonomic scope" value="Eukaryota"/>
</dbReference>
<evidence type="ECO:0000313" key="7">
    <source>
        <dbReference type="EMBL" id="EFH68566.1"/>
    </source>
</evidence>
<dbReference type="InterPro" id="IPR011990">
    <property type="entry name" value="TPR-like_helical_dom_sf"/>
</dbReference>
<evidence type="ECO:0000256" key="6">
    <source>
        <dbReference type="PROSITE-ProRule" id="PRU00708"/>
    </source>
</evidence>
<dbReference type="InterPro" id="IPR035595">
    <property type="entry name" value="UDP_glycos_trans_CS"/>
</dbReference>
<dbReference type="InterPro" id="IPR002885">
    <property type="entry name" value="PPR_rpt"/>
</dbReference>
<dbReference type="GO" id="GO:0032787">
    <property type="term" value="P:monocarboxylic acid metabolic process"/>
    <property type="evidence" value="ECO:0007669"/>
    <property type="project" value="UniProtKB-ARBA"/>
</dbReference>
<dbReference type="PROSITE" id="PS51375">
    <property type="entry name" value="PPR"/>
    <property type="match status" value="14"/>
</dbReference>
<feature type="repeat" description="PPR" evidence="6">
    <location>
        <begin position="738"/>
        <end position="772"/>
    </location>
</feature>
<dbReference type="SUPFAM" id="SSF81901">
    <property type="entry name" value="HCP-like"/>
    <property type="match status" value="1"/>
</dbReference>
<feature type="repeat" description="PPR" evidence="6">
    <location>
        <begin position="703"/>
        <end position="737"/>
    </location>
</feature>
<dbReference type="Pfam" id="PF01535">
    <property type="entry name" value="PPR"/>
    <property type="match status" value="3"/>
</dbReference>
<reference evidence="8" key="1">
    <citation type="journal article" date="2011" name="Nat. Genet.">
        <title>The Arabidopsis lyrata genome sequence and the basis of rapid genome size change.</title>
        <authorList>
            <person name="Hu T.T."/>
            <person name="Pattyn P."/>
            <person name="Bakker E.G."/>
            <person name="Cao J."/>
            <person name="Cheng J.-F."/>
            <person name="Clark R.M."/>
            <person name="Fahlgren N."/>
            <person name="Fawcett J.A."/>
            <person name="Grimwood J."/>
            <person name="Gundlach H."/>
            <person name="Haberer G."/>
            <person name="Hollister J.D."/>
            <person name="Ossowski S."/>
            <person name="Ottilar R.P."/>
            <person name="Salamov A.A."/>
            <person name="Schneeberger K."/>
            <person name="Spannagl M."/>
            <person name="Wang X."/>
            <person name="Yang L."/>
            <person name="Nasrallah M.E."/>
            <person name="Bergelson J."/>
            <person name="Carrington J.C."/>
            <person name="Gaut B.S."/>
            <person name="Schmutz J."/>
            <person name="Mayer K.F.X."/>
            <person name="Van de Peer Y."/>
            <person name="Grigoriev I.V."/>
            <person name="Nordborg M."/>
            <person name="Weigel D."/>
            <person name="Guo Y.-L."/>
        </authorList>
    </citation>
    <scope>NUCLEOTIDE SEQUENCE [LARGE SCALE GENOMIC DNA]</scope>
    <source>
        <strain evidence="8">cv. MN47</strain>
    </source>
</reference>
<dbReference type="Gene3D" id="1.25.40.10">
    <property type="entry name" value="Tetratricopeptide repeat domain"/>
    <property type="match status" value="6"/>
</dbReference>
<protein>
    <submittedName>
        <fullName evidence="7">UDP-glucoronosyl/UDP-glucosyl transferase family protein</fullName>
    </submittedName>
</protein>
<dbReference type="Gramene" id="fgenesh2_kg.1__525__AT1G05670.1">
    <property type="protein sequence ID" value="fgenesh2_kg.1__525__AT1G05670.1"/>
    <property type="gene ID" value="fgenesh2_kg.1__525__AT1G05670.1"/>
</dbReference>
<dbReference type="GO" id="GO:0035251">
    <property type="term" value="F:UDP-glucosyltransferase activity"/>
    <property type="evidence" value="ECO:0007669"/>
    <property type="project" value="UniProtKB-ARBA"/>
</dbReference>
<dbReference type="PANTHER" id="PTHR46128">
    <property type="entry name" value="MITOCHONDRIAL GROUP I INTRON SPLICING FACTOR CCM1"/>
    <property type="match status" value="1"/>
</dbReference>
<dbReference type="InterPro" id="IPR050872">
    <property type="entry name" value="PPR_P_subfamily"/>
</dbReference>
<keyword evidence="5" id="KW-0677">Repeat</keyword>
<accession>D7KF69</accession>
<feature type="repeat" description="PPR" evidence="6">
    <location>
        <begin position="843"/>
        <end position="877"/>
    </location>
</feature>
<comment type="similarity">
    <text evidence="1">Belongs to the PPR family. P subfamily.</text>
</comment>
<feature type="repeat" description="PPR" evidence="6">
    <location>
        <begin position="773"/>
        <end position="807"/>
    </location>
</feature>
<dbReference type="FunFam" id="3.40.50.2000:FF:000057">
    <property type="entry name" value="Glycosyltransferase"/>
    <property type="match status" value="1"/>
</dbReference>
<keyword evidence="8" id="KW-1185">Reference proteome</keyword>
<name>D7KF69_ARALL</name>
<dbReference type="STRING" id="81972.D7KF69"/>
<dbReference type="Proteomes" id="UP000008694">
    <property type="component" value="Unassembled WGS sequence"/>
</dbReference>
<feature type="repeat" description="PPR" evidence="6">
    <location>
        <begin position="913"/>
        <end position="947"/>
    </location>
</feature>
<dbReference type="eggNOG" id="KOG4197">
    <property type="taxonomic scope" value="Eukaryota"/>
</dbReference>
<evidence type="ECO:0000256" key="3">
    <source>
        <dbReference type="ARBA" id="ARBA00022676"/>
    </source>
</evidence>
<dbReference type="Pfam" id="PF13041">
    <property type="entry name" value="PPR_2"/>
    <property type="match status" value="5"/>
</dbReference>
<evidence type="ECO:0000256" key="4">
    <source>
        <dbReference type="ARBA" id="ARBA00022679"/>
    </source>
</evidence>
<feature type="repeat" description="PPR" evidence="6">
    <location>
        <begin position="878"/>
        <end position="912"/>
    </location>
</feature>
<dbReference type="PROSITE" id="PS00375">
    <property type="entry name" value="UDPGT"/>
    <property type="match status" value="1"/>
</dbReference>
<feature type="repeat" description="PPR" evidence="6">
    <location>
        <begin position="1018"/>
        <end position="1052"/>
    </location>
</feature>
<evidence type="ECO:0000313" key="8">
    <source>
        <dbReference type="Proteomes" id="UP000008694"/>
    </source>
</evidence>